<feature type="domain" description="DUF1330" evidence="1">
    <location>
        <begin position="120"/>
        <end position="211"/>
    </location>
</feature>
<proteinExistence type="predicted"/>
<protein>
    <submittedName>
        <fullName evidence="2">DUF1330 domain-containing protein</fullName>
    </submittedName>
</protein>
<feature type="domain" description="DUF1330" evidence="1">
    <location>
        <begin position="4"/>
        <end position="100"/>
    </location>
</feature>
<dbReference type="Proteomes" id="UP001203284">
    <property type="component" value="Unassembled WGS sequence"/>
</dbReference>
<accession>A0ABT0DAD0</accession>
<gene>
    <name evidence="2" type="ORF">MWN34_08300</name>
</gene>
<dbReference type="InterPro" id="IPR011008">
    <property type="entry name" value="Dimeric_a/b-barrel"/>
</dbReference>
<comment type="caution">
    <text evidence="2">The sequence shown here is derived from an EMBL/GenBank/DDBJ whole genome shotgun (WGS) entry which is preliminary data.</text>
</comment>
<dbReference type="Pfam" id="PF07045">
    <property type="entry name" value="DUF1330"/>
    <property type="match status" value="2"/>
</dbReference>
<dbReference type="Gene3D" id="3.30.70.100">
    <property type="match status" value="2"/>
</dbReference>
<dbReference type="SUPFAM" id="SSF54909">
    <property type="entry name" value="Dimeric alpha+beta barrel"/>
    <property type="match status" value="2"/>
</dbReference>
<evidence type="ECO:0000313" key="2">
    <source>
        <dbReference type="EMBL" id="MCK0196912.1"/>
    </source>
</evidence>
<dbReference type="PANTHER" id="PTHR41521">
    <property type="match status" value="1"/>
</dbReference>
<evidence type="ECO:0000313" key="3">
    <source>
        <dbReference type="Proteomes" id="UP001203284"/>
    </source>
</evidence>
<dbReference type="InterPro" id="IPR010753">
    <property type="entry name" value="DUF1330"/>
</dbReference>
<organism evidence="2 3">
    <name type="scientific">Ancylobacter crimeensis</name>
    <dbReference type="NCBI Taxonomy" id="2579147"/>
    <lineage>
        <taxon>Bacteria</taxon>
        <taxon>Pseudomonadati</taxon>
        <taxon>Pseudomonadota</taxon>
        <taxon>Alphaproteobacteria</taxon>
        <taxon>Hyphomicrobiales</taxon>
        <taxon>Xanthobacteraceae</taxon>
        <taxon>Ancylobacter</taxon>
    </lineage>
</organism>
<reference evidence="2 3" key="1">
    <citation type="submission" date="2022-04" db="EMBL/GenBank/DDBJ databases">
        <authorList>
            <person name="Grouzdev D.S."/>
            <person name="Pantiukh K.S."/>
            <person name="Krutkina M.S."/>
        </authorList>
    </citation>
    <scope>NUCLEOTIDE SEQUENCE [LARGE SCALE GENOMIC DNA]</scope>
    <source>
        <strain evidence="2 3">6x-1</strain>
    </source>
</reference>
<name>A0ABT0DAD0_9HYPH</name>
<evidence type="ECO:0000259" key="1">
    <source>
        <dbReference type="Pfam" id="PF07045"/>
    </source>
</evidence>
<dbReference type="RefSeq" id="WP_247028422.1">
    <property type="nucleotide sequence ID" value="NZ_JALKCH010000005.1"/>
</dbReference>
<sequence>MARGYWVMRLDTIGEVAHAQAAVRACFARALAAVARYSGRFLVLGGAYEAPEPPARAVNAVVEFADYATAQACVGSTICREILADLGKVSVGEHIVIEGYAGAQPALGRTDGPAPPQQAAYWILRDDVEDVETYKAFISADAIAIEAHRGWFLVRGGRYEVMAGTARTRNVVLAFHDFAAALACYEAPANREALALRKAASRGEVVIVRGYAGR</sequence>
<keyword evidence="3" id="KW-1185">Reference proteome</keyword>
<dbReference type="EMBL" id="JALKCH010000005">
    <property type="protein sequence ID" value="MCK0196912.1"/>
    <property type="molecule type" value="Genomic_DNA"/>
</dbReference>
<dbReference type="PANTHER" id="PTHR41521:SF4">
    <property type="entry name" value="BLR0684 PROTEIN"/>
    <property type="match status" value="1"/>
</dbReference>